<evidence type="ECO:0000313" key="12">
    <source>
        <dbReference type="Proteomes" id="UP000039865"/>
    </source>
</evidence>
<comment type="pathway">
    <text evidence="1">Carbohydrate degradation; glycolysis; pyruvate from D-glyceraldehyde 3-phosphate: step 4/5.</text>
</comment>
<dbReference type="EMBL" id="CCKQ01006808">
    <property type="protein sequence ID" value="CDW78142.1"/>
    <property type="molecule type" value="Genomic_DNA"/>
</dbReference>
<dbReference type="InterPro" id="IPR029017">
    <property type="entry name" value="Enolase-like_N"/>
</dbReference>
<gene>
    <name evidence="11" type="primary">Contig9690.g10359</name>
    <name evidence="11" type="ORF">STYLEM_7114</name>
</gene>
<evidence type="ECO:0000256" key="5">
    <source>
        <dbReference type="ARBA" id="ARBA00023043"/>
    </source>
</evidence>
<dbReference type="InterPro" id="IPR002110">
    <property type="entry name" value="Ankyrin_rpt"/>
</dbReference>
<evidence type="ECO:0000256" key="2">
    <source>
        <dbReference type="ARBA" id="ARBA00009604"/>
    </source>
</evidence>
<sequence length="806" mass="91220">MNELNRKESTKSLPEQVGEYISHHNIDKIVNRALNHVLRTKPIDPLSAIATILLSEAKNSLPVFDRIYARKTFLYETSTNQTLKLQVYLNFQGRSDIRYTHILAYDPEEQDKFLFDNKAEKTGLEHACDIINNEISQHLHGKVIETMDEIDQQLHYFYQGKMDGHSDIGFNVIKACSEAILFAAASCFERINLYKSIRVNQYQSEFPAVHTKLMLTLFNGGKSNGSAVKFQKFYLIIDPYDRNENHIQTVDIVDSYLKFQQALRKAVSTTKQGEAGFKPGPDSSYFNALGSINETFKIIEDSITTSGANTADGKVFKIGINCEADSYFNKDPKDANKYEVEGQKNQADQDQLTEYYAKVCNEHPLVAYIEDPFANHDVKGYQKITAKFKSALPHVKVGVKAMFNDGAIQKIDQMTVYNMVPGPNNEMIEDADTNKDKFTPHLIHLNRQHLKTISEHALYHRNLISQPKERQYNYVIDDGKIESLQTGIVDFAIGFGFEYLNIQGFIKAEKVAKSGDFPKFESQLAKTLAPELVAPIQDGRNLLHIICASGYTKYAQLLLNSATQKQILSELLDSKEEKEGQTPLFFAIRCAPNGFPEIIQLLIKSGCNVNLRDKLGRAAIHFACEQGQDDTLQLLIQHGADCNVQDIDDLKTPLHFAIQNGQYNAVQILCEQGNAKKELVDKNGDSVLHYAAIGQGNANLYLRYLIEKQGMSVFIKNAEKLTPKELAEKLSKQKYHRVIKNLKNYEAKETVKINAQKQSKVKKIKKIVIYEDEKGIVPLLMKNIWVSALAPVILALLLLFIEKLLF</sequence>
<comment type="similarity">
    <text evidence="2">Belongs to the enolase family.</text>
</comment>
<dbReference type="AlphaFoldDB" id="A0A078A993"/>
<dbReference type="SUPFAM" id="SSF48403">
    <property type="entry name" value="Ankyrin repeat"/>
    <property type="match status" value="1"/>
</dbReference>
<dbReference type="InParanoid" id="A0A078A993"/>
<keyword evidence="5 8" id="KW-0040">ANK repeat</keyword>
<dbReference type="InterPro" id="IPR020810">
    <property type="entry name" value="Enolase_C"/>
</dbReference>
<dbReference type="InterPro" id="IPR036849">
    <property type="entry name" value="Enolase-like_C_sf"/>
</dbReference>
<organism evidence="11 12">
    <name type="scientific">Stylonychia lemnae</name>
    <name type="common">Ciliate</name>
    <dbReference type="NCBI Taxonomy" id="5949"/>
    <lineage>
        <taxon>Eukaryota</taxon>
        <taxon>Sar</taxon>
        <taxon>Alveolata</taxon>
        <taxon>Ciliophora</taxon>
        <taxon>Intramacronucleata</taxon>
        <taxon>Spirotrichea</taxon>
        <taxon>Stichotrichia</taxon>
        <taxon>Sporadotrichida</taxon>
        <taxon>Oxytrichidae</taxon>
        <taxon>Stylonychinae</taxon>
        <taxon>Stylonychia</taxon>
    </lineage>
</organism>
<dbReference type="EC" id="4.2.1.11" evidence="3"/>
<dbReference type="InterPro" id="IPR051631">
    <property type="entry name" value="Ankyrin-KH/SAM_domain"/>
</dbReference>
<dbReference type="SUPFAM" id="SSF51604">
    <property type="entry name" value="Enolase C-terminal domain-like"/>
    <property type="match status" value="1"/>
</dbReference>
<dbReference type="UniPathway" id="UPA00109">
    <property type="reaction ID" value="UER00187"/>
</dbReference>
<dbReference type="PROSITE" id="PS50088">
    <property type="entry name" value="ANK_REPEAT"/>
    <property type="match status" value="3"/>
</dbReference>
<dbReference type="GO" id="GO:0004634">
    <property type="term" value="F:phosphopyruvate hydratase activity"/>
    <property type="evidence" value="ECO:0007669"/>
    <property type="project" value="UniProtKB-EC"/>
</dbReference>
<evidence type="ECO:0000256" key="4">
    <source>
        <dbReference type="ARBA" id="ARBA00022737"/>
    </source>
</evidence>
<accession>A0A078A993</accession>
<dbReference type="Gene3D" id="1.25.40.20">
    <property type="entry name" value="Ankyrin repeat-containing domain"/>
    <property type="match status" value="1"/>
</dbReference>
<dbReference type="OrthoDB" id="309874at2759"/>
<evidence type="ECO:0000256" key="8">
    <source>
        <dbReference type="PROSITE-ProRule" id="PRU00023"/>
    </source>
</evidence>
<feature type="transmembrane region" description="Helical" evidence="9">
    <location>
        <begin position="784"/>
        <end position="801"/>
    </location>
</feature>
<dbReference type="Pfam" id="PF00113">
    <property type="entry name" value="Enolase_C"/>
    <property type="match status" value="1"/>
</dbReference>
<feature type="domain" description="Enolase C-terminal TIM barrel" evidence="10">
    <location>
        <begin position="210"/>
        <end position="467"/>
    </location>
</feature>
<dbReference type="GO" id="GO:0005737">
    <property type="term" value="C:cytoplasm"/>
    <property type="evidence" value="ECO:0007669"/>
    <property type="project" value="TreeGrafter"/>
</dbReference>
<name>A0A078A993_STYLE</name>
<evidence type="ECO:0000259" key="10">
    <source>
        <dbReference type="SMART" id="SM01192"/>
    </source>
</evidence>
<keyword evidence="7" id="KW-0456">Lyase</keyword>
<dbReference type="Proteomes" id="UP000039865">
    <property type="component" value="Unassembled WGS sequence"/>
</dbReference>
<evidence type="ECO:0000313" key="11">
    <source>
        <dbReference type="EMBL" id="CDW78142.1"/>
    </source>
</evidence>
<dbReference type="PROSITE" id="PS50297">
    <property type="entry name" value="ANK_REP_REGION"/>
    <property type="match status" value="3"/>
</dbReference>
<dbReference type="Gene3D" id="3.20.20.120">
    <property type="entry name" value="Enolase-like C-terminal domain"/>
    <property type="match status" value="1"/>
</dbReference>
<evidence type="ECO:0000256" key="9">
    <source>
        <dbReference type="SAM" id="Phobius"/>
    </source>
</evidence>
<keyword evidence="9" id="KW-0472">Membrane</keyword>
<feature type="repeat" description="ANK" evidence="8">
    <location>
        <begin position="579"/>
        <end position="614"/>
    </location>
</feature>
<keyword evidence="6" id="KW-0324">Glycolysis</keyword>
<dbReference type="PANTHER" id="PTHR23206">
    <property type="entry name" value="MASK PROTEIN"/>
    <property type="match status" value="1"/>
</dbReference>
<reference evidence="11 12" key="1">
    <citation type="submission" date="2014-06" db="EMBL/GenBank/DDBJ databases">
        <authorList>
            <person name="Swart Estienne"/>
        </authorList>
    </citation>
    <scope>NUCLEOTIDE SEQUENCE [LARGE SCALE GENOMIC DNA]</scope>
    <source>
        <strain evidence="11 12">130c</strain>
    </source>
</reference>
<dbReference type="SUPFAM" id="SSF54826">
    <property type="entry name" value="Enolase N-terminal domain-like"/>
    <property type="match status" value="1"/>
</dbReference>
<dbReference type="SMART" id="SM00248">
    <property type="entry name" value="ANK"/>
    <property type="match status" value="5"/>
</dbReference>
<evidence type="ECO:0000256" key="6">
    <source>
        <dbReference type="ARBA" id="ARBA00023152"/>
    </source>
</evidence>
<protein>
    <recommendedName>
        <fullName evidence="3">phosphopyruvate hydratase</fullName>
        <ecNumber evidence="3">4.2.1.11</ecNumber>
    </recommendedName>
</protein>
<dbReference type="GO" id="GO:0045087">
    <property type="term" value="P:innate immune response"/>
    <property type="evidence" value="ECO:0007669"/>
    <property type="project" value="TreeGrafter"/>
</dbReference>
<dbReference type="GO" id="GO:0006096">
    <property type="term" value="P:glycolytic process"/>
    <property type="evidence" value="ECO:0007669"/>
    <property type="project" value="UniProtKB-UniPathway"/>
</dbReference>
<keyword evidence="9" id="KW-1133">Transmembrane helix</keyword>
<proteinExistence type="inferred from homology"/>
<keyword evidence="12" id="KW-1185">Reference proteome</keyword>
<evidence type="ECO:0000256" key="3">
    <source>
        <dbReference type="ARBA" id="ARBA00012058"/>
    </source>
</evidence>
<dbReference type="PANTHER" id="PTHR23206:SF7">
    <property type="entry name" value="PROTEIN KINASE DOMAIN-CONTAINING PROTEIN"/>
    <property type="match status" value="1"/>
</dbReference>
<dbReference type="SMART" id="SM01192">
    <property type="entry name" value="Enolase_C"/>
    <property type="match status" value="1"/>
</dbReference>
<dbReference type="Gene3D" id="3.30.390.10">
    <property type="entry name" value="Enolase-like, N-terminal domain"/>
    <property type="match status" value="1"/>
</dbReference>
<dbReference type="Pfam" id="PF12796">
    <property type="entry name" value="Ank_2"/>
    <property type="match status" value="1"/>
</dbReference>
<feature type="repeat" description="ANK" evidence="8">
    <location>
        <begin position="649"/>
        <end position="673"/>
    </location>
</feature>
<feature type="repeat" description="ANK" evidence="8">
    <location>
        <begin position="615"/>
        <end position="647"/>
    </location>
</feature>
<dbReference type="CDD" id="cd22962">
    <property type="entry name" value="DD_AtENO3-like"/>
    <property type="match status" value="1"/>
</dbReference>
<keyword evidence="9" id="KW-0812">Transmembrane</keyword>
<evidence type="ECO:0000256" key="7">
    <source>
        <dbReference type="ARBA" id="ARBA00023239"/>
    </source>
</evidence>
<dbReference type="InterPro" id="IPR036770">
    <property type="entry name" value="Ankyrin_rpt-contain_sf"/>
</dbReference>
<evidence type="ECO:0000256" key="1">
    <source>
        <dbReference type="ARBA" id="ARBA00005031"/>
    </source>
</evidence>
<keyword evidence="4" id="KW-0677">Repeat</keyword>